<feature type="non-terminal residue" evidence="2">
    <location>
        <position position="120"/>
    </location>
</feature>
<feature type="region of interest" description="Disordered" evidence="1">
    <location>
        <begin position="64"/>
        <end position="120"/>
    </location>
</feature>
<keyword evidence="3" id="KW-1185">Reference proteome</keyword>
<evidence type="ECO:0000313" key="3">
    <source>
        <dbReference type="Proteomes" id="UP000789759"/>
    </source>
</evidence>
<protein>
    <submittedName>
        <fullName evidence="2">10139_t:CDS:1</fullName>
    </submittedName>
</protein>
<sequence>MNNYQDNSSQQEQHQTTIEFLSSLLSNISRALHLPLPIFLHFALAIAQLFLENYLRQAIISTQPSSNIDHTNPDVDQDGPNHEHDGSYFNEEPYFDRDSGFGGFNNDHEGSNFGQGGHNL</sequence>
<proteinExistence type="predicted"/>
<reference evidence="2" key="1">
    <citation type="submission" date="2021-06" db="EMBL/GenBank/DDBJ databases">
        <authorList>
            <person name="Kallberg Y."/>
            <person name="Tangrot J."/>
            <person name="Rosling A."/>
        </authorList>
    </citation>
    <scope>NUCLEOTIDE SEQUENCE</scope>
    <source>
        <strain evidence="2">FL966</strain>
    </source>
</reference>
<dbReference type="Proteomes" id="UP000789759">
    <property type="component" value="Unassembled WGS sequence"/>
</dbReference>
<dbReference type="AlphaFoldDB" id="A0A9N9CSH2"/>
<name>A0A9N9CSH2_9GLOM</name>
<feature type="non-terminal residue" evidence="2">
    <location>
        <position position="1"/>
    </location>
</feature>
<comment type="caution">
    <text evidence="2">The sequence shown here is derived from an EMBL/GenBank/DDBJ whole genome shotgun (WGS) entry which is preliminary data.</text>
</comment>
<gene>
    <name evidence="2" type="ORF">CPELLU_LOCUS7419</name>
</gene>
<organism evidence="2 3">
    <name type="scientific">Cetraspora pellucida</name>
    <dbReference type="NCBI Taxonomy" id="1433469"/>
    <lineage>
        <taxon>Eukaryota</taxon>
        <taxon>Fungi</taxon>
        <taxon>Fungi incertae sedis</taxon>
        <taxon>Mucoromycota</taxon>
        <taxon>Glomeromycotina</taxon>
        <taxon>Glomeromycetes</taxon>
        <taxon>Diversisporales</taxon>
        <taxon>Gigasporaceae</taxon>
        <taxon>Cetraspora</taxon>
    </lineage>
</organism>
<evidence type="ECO:0000256" key="1">
    <source>
        <dbReference type="SAM" id="MobiDB-lite"/>
    </source>
</evidence>
<evidence type="ECO:0000313" key="2">
    <source>
        <dbReference type="EMBL" id="CAG8610277.1"/>
    </source>
</evidence>
<accession>A0A9N9CSH2</accession>
<dbReference type="EMBL" id="CAJVQA010004967">
    <property type="protein sequence ID" value="CAG8610277.1"/>
    <property type="molecule type" value="Genomic_DNA"/>
</dbReference>